<sequence length="283" mass="32073">MIHFKNIRFYYPKGKTILDDISLDFVPGNIYGVFGKNGEGKSTLMKIVAGLLFPKSGKYHVMGEAMSRNTVKYLQHMFIVPEDFELPGIKISSYEHINSPFYPEFSREQFYELLKEFKLSPDEKISTLSFGQKKKVLIAFGVATNTKLLLMDEPTNGLDIPSKSQFRKIMASVVDQGKCVVISTHQIRDLHSLINHIVILDQSKVAFDQPLSTISECLWFGKTRRDSNESIIYSEASFGGKTILSRQDKDETEVDLELLFNAVLNEPVRISNAIKNTHHDSAV</sequence>
<dbReference type="Proteomes" id="UP000318833">
    <property type="component" value="Unassembled WGS sequence"/>
</dbReference>
<gene>
    <name evidence="5" type="ORF">FOF46_04855</name>
</gene>
<dbReference type="InterPro" id="IPR003439">
    <property type="entry name" value="ABC_transporter-like_ATP-bd"/>
</dbReference>
<evidence type="ECO:0000256" key="2">
    <source>
        <dbReference type="ARBA" id="ARBA00022741"/>
    </source>
</evidence>
<protein>
    <submittedName>
        <fullName evidence="5">ABC transporter ATP-binding protein</fullName>
    </submittedName>
</protein>
<dbReference type="PANTHER" id="PTHR42939">
    <property type="entry name" value="ABC TRANSPORTER ATP-BINDING PROTEIN ALBC-RELATED"/>
    <property type="match status" value="1"/>
</dbReference>
<keyword evidence="6" id="KW-1185">Reference proteome</keyword>
<evidence type="ECO:0000256" key="3">
    <source>
        <dbReference type="ARBA" id="ARBA00022840"/>
    </source>
</evidence>
<dbReference type="GO" id="GO:0016887">
    <property type="term" value="F:ATP hydrolysis activity"/>
    <property type="evidence" value="ECO:0007669"/>
    <property type="project" value="InterPro"/>
</dbReference>
<dbReference type="RefSeq" id="WP_143915660.1">
    <property type="nucleotide sequence ID" value="NZ_CANMIK010000001.1"/>
</dbReference>
<dbReference type="GO" id="GO:0005524">
    <property type="term" value="F:ATP binding"/>
    <property type="evidence" value="ECO:0007669"/>
    <property type="project" value="UniProtKB-KW"/>
</dbReference>
<name>A0A554VPG8_9FLAO</name>
<dbReference type="OrthoDB" id="9808363at2"/>
<dbReference type="CDD" id="cd03230">
    <property type="entry name" value="ABC_DR_subfamily_A"/>
    <property type="match status" value="1"/>
</dbReference>
<organism evidence="5 6">
    <name type="scientific">Aquimarina algiphila</name>
    <dbReference type="NCBI Taxonomy" id="2047982"/>
    <lineage>
        <taxon>Bacteria</taxon>
        <taxon>Pseudomonadati</taxon>
        <taxon>Bacteroidota</taxon>
        <taxon>Flavobacteriia</taxon>
        <taxon>Flavobacteriales</taxon>
        <taxon>Flavobacteriaceae</taxon>
        <taxon>Aquimarina</taxon>
    </lineage>
</organism>
<dbReference type="Pfam" id="PF00005">
    <property type="entry name" value="ABC_tran"/>
    <property type="match status" value="1"/>
</dbReference>
<keyword evidence="1" id="KW-0813">Transport</keyword>
<dbReference type="PROSITE" id="PS50893">
    <property type="entry name" value="ABC_TRANSPORTER_2"/>
    <property type="match status" value="1"/>
</dbReference>
<dbReference type="SMART" id="SM00382">
    <property type="entry name" value="AAA"/>
    <property type="match status" value="1"/>
</dbReference>
<reference evidence="5 6" key="1">
    <citation type="submission" date="2019-07" db="EMBL/GenBank/DDBJ databases">
        <title>The draft genome sequence of Aquimarina algiphila M91.</title>
        <authorList>
            <person name="Meng X."/>
        </authorList>
    </citation>
    <scope>NUCLEOTIDE SEQUENCE [LARGE SCALE GENOMIC DNA]</scope>
    <source>
        <strain evidence="5 6">M91</strain>
    </source>
</reference>
<evidence type="ECO:0000313" key="6">
    <source>
        <dbReference type="Proteomes" id="UP000318833"/>
    </source>
</evidence>
<dbReference type="SUPFAM" id="SSF52540">
    <property type="entry name" value="P-loop containing nucleoside triphosphate hydrolases"/>
    <property type="match status" value="1"/>
</dbReference>
<evidence type="ECO:0000256" key="1">
    <source>
        <dbReference type="ARBA" id="ARBA00022448"/>
    </source>
</evidence>
<dbReference type="AlphaFoldDB" id="A0A554VPG8"/>
<comment type="caution">
    <text evidence="5">The sequence shown here is derived from an EMBL/GenBank/DDBJ whole genome shotgun (WGS) entry which is preliminary data.</text>
</comment>
<evidence type="ECO:0000259" key="4">
    <source>
        <dbReference type="PROSITE" id="PS50893"/>
    </source>
</evidence>
<keyword evidence="2" id="KW-0547">Nucleotide-binding</keyword>
<dbReference type="InterPro" id="IPR027417">
    <property type="entry name" value="P-loop_NTPase"/>
</dbReference>
<keyword evidence="3 5" id="KW-0067">ATP-binding</keyword>
<accession>A0A554VPG8</accession>
<evidence type="ECO:0000313" key="5">
    <source>
        <dbReference type="EMBL" id="TSE10367.1"/>
    </source>
</evidence>
<dbReference type="Gene3D" id="3.40.50.300">
    <property type="entry name" value="P-loop containing nucleotide triphosphate hydrolases"/>
    <property type="match status" value="1"/>
</dbReference>
<dbReference type="EMBL" id="VLNR01000007">
    <property type="protein sequence ID" value="TSE10367.1"/>
    <property type="molecule type" value="Genomic_DNA"/>
</dbReference>
<dbReference type="InterPro" id="IPR003593">
    <property type="entry name" value="AAA+_ATPase"/>
</dbReference>
<proteinExistence type="predicted"/>
<dbReference type="InterPro" id="IPR051782">
    <property type="entry name" value="ABC_Transporter_VariousFunc"/>
</dbReference>
<dbReference type="PANTHER" id="PTHR42939:SF1">
    <property type="entry name" value="ABC TRANSPORTER ATP-BINDING PROTEIN ALBC-RELATED"/>
    <property type="match status" value="1"/>
</dbReference>
<feature type="domain" description="ABC transporter" evidence="4">
    <location>
        <begin position="2"/>
        <end position="227"/>
    </location>
</feature>